<dbReference type="EMBL" id="CAEZYR010000012">
    <property type="protein sequence ID" value="CAB4731766.1"/>
    <property type="molecule type" value="Genomic_DNA"/>
</dbReference>
<keyword evidence="1" id="KW-0456">Lyase</keyword>
<accession>A0A6J6SAB6</accession>
<evidence type="ECO:0000313" key="5">
    <source>
        <dbReference type="EMBL" id="CAB4913697.1"/>
    </source>
</evidence>
<dbReference type="InterPro" id="IPR006680">
    <property type="entry name" value="Amidohydro-rel"/>
</dbReference>
<dbReference type="InterPro" id="IPR032465">
    <property type="entry name" value="ACMSD"/>
</dbReference>
<dbReference type="Pfam" id="PF04909">
    <property type="entry name" value="Amidohydro_2"/>
    <property type="match status" value="1"/>
</dbReference>
<dbReference type="GO" id="GO:0019748">
    <property type="term" value="P:secondary metabolic process"/>
    <property type="evidence" value="ECO:0007669"/>
    <property type="project" value="TreeGrafter"/>
</dbReference>
<dbReference type="GO" id="GO:0005737">
    <property type="term" value="C:cytoplasm"/>
    <property type="evidence" value="ECO:0007669"/>
    <property type="project" value="TreeGrafter"/>
</dbReference>
<evidence type="ECO:0000313" key="4">
    <source>
        <dbReference type="EMBL" id="CAB4825644.1"/>
    </source>
</evidence>
<gene>
    <name evidence="3" type="ORF">UFOPK2754_00527</name>
    <name evidence="4" type="ORF">UFOPK3139_01002</name>
    <name evidence="5" type="ORF">UFOPK3543_01674</name>
    <name evidence="6" type="ORF">UFOPK3967_00053</name>
</gene>
<dbReference type="InterPro" id="IPR032466">
    <property type="entry name" value="Metal_Hydrolase"/>
</dbReference>
<feature type="domain" description="Amidohydrolase-related" evidence="2">
    <location>
        <begin position="95"/>
        <end position="387"/>
    </location>
</feature>
<dbReference type="SUPFAM" id="SSF51556">
    <property type="entry name" value="Metallo-dependent hydrolases"/>
    <property type="match status" value="1"/>
</dbReference>
<evidence type="ECO:0000256" key="1">
    <source>
        <dbReference type="ARBA" id="ARBA00023239"/>
    </source>
</evidence>
<name>A0A6J6SAB6_9ZZZZ</name>
<reference evidence="3" key="1">
    <citation type="submission" date="2020-05" db="EMBL/GenBank/DDBJ databases">
        <authorList>
            <person name="Chiriac C."/>
            <person name="Salcher M."/>
            <person name="Ghai R."/>
            <person name="Kavagutti S V."/>
        </authorList>
    </citation>
    <scope>NUCLEOTIDE SEQUENCE</scope>
</reference>
<sequence>MPLQAHMQYVSVDDHLLEPPDLWTSRLPARFRERGPNLVECTEPLADDFGKVFPAGSEAWSFDGLLITQTAGMGIAGIAPEDRRRGPLHYASVRPGCYSIKDRIADMDLDGVQAQLCFPTFARFAGTRFVRTADRALALACVQAYNDFVLDEWCAYAPDRQIPMVLMPLGDVAACVAELERTAAKGARAVSFPENTVPLGLPSIFDHSWDPFWAAVQDMQLVVCTHIGSSGDTPKPTPDSPQSVTSFLMPTSSWTTLVTFLMSHVFHEFPGVKLALSEGGLGWIPAALERADYVWQQHRHDRTDLHHTVRPSDLYRSNVFGCLLDDTVGIEMRHRIGVDHILFESDYPHADSKWPRSRAYAEKILADVPDDEAHRMIERNARALFRFPRTS</sequence>
<evidence type="ECO:0000313" key="3">
    <source>
        <dbReference type="EMBL" id="CAB4731766.1"/>
    </source>
</evidence>
<dbReference type="GO" id="GO:0016831">
    <property type="term" value="F:carboxy-lyase activity"/>
    <property type="evidence" value="ECO:0007669"/>
    <property type="project" value="InterPro"/>
</dbReference>
<organism evidence="3">
    <name type="scientific">freshwater metagenome</name>
    <dbReference type="NCBI Taxonomy" id="449393"/>
    <lineage>
        <taxon>unclassified sequences</taxon>
        <taxon>metagenomes</taxon>
        <taxon>ecological metagenomes</taxon>
    </lineage>
</organism>
<dbReference type="EMBL" id="CAFBOS010000002">
    <property type="protein sequence ID" value="CAB4975992.1"/>
    <property type="molecule type" value="Genomic_DNA"/>
</dbReference>
<evidence type="ECO:0000313" key="6">
    <source>
        <dbReference type="EMBL" id="CAB4975992.1"/>
    </source>
</evidence>
<dbReference type="AlphaFoldDB" id="A0A6J6SAB6"/>
<evidence type="ECO:0000259" key="2">
    <source>
        <dbReference type="Pfam" id="PF04909"/>
    </source>
</evidence>
<dbReference type="PANTHER" id="PTHR21240:SF28">
    <property type="entry name" value="ISO-OROTATE DECARBOXYLASE (EUROFUNG)"/>
    <property type="match status" value="1"/>
</dbReference>
<dbReference type="EMBL" id="CAFBMH010000061">
    <property type="protein sequence ID" value="CAB4913697.1"/>
    <property type="molecule type" value="Genomic_DNA"/>
</dbReference>
<proteinExistence type="predicted"/>
<dbReference type="PANTHER" id="PTHR21240">
    <property type="entry name" value="2-AMINO-3-CARBOXYLMUCONATE-6-SEMIALDEHYDE DECARBOXYLASE"/>
    <property type="match status" value="1"/>
</dbReference>
<dbReference type="EMBL" id="CAFABA010000031">
    <property type="protein sequence ID" value="CAB4825644.1"/>
    <property type="molecule type" value="Genomic_DNA"/>
</dbReference>
<dbReference type="Gene3D" id="3.20.20.140">
    <property type="entry name" value="Metal-dependent hydrolases"/>
    <property type="match status" value="1"/>
</dbReference>
<protein>
    <submittedName>
        <fullName evidence="3">Unannotated protein</fullName>
    </submittedName>
</protein>
<dbReference type="GO" id="GO:0016787">
    <property type="term" value="F:hydrolase activity"/>
    <property type="evidence" value="ECO:0007669"/>
    <property type="project" value="InterPro"/>
</dbReference>